<evidence type="ECO:0000259" key="6">
    <source>
        <dbReference type="PROSITE" id="PS51123"/>
    </source>
</evidence>
<dbReference type="PANTHER" id="PTHR30329:SF21">
    <property type="entry name" value="LIPOPROTEIN YIAD-RELATED"/>
    <property type="match status" value="1"/>
</dbReference>
<dbReference type="EMBL" id="JAABOQ010000002">
    <property type="protein sequence ID" value="NER16656.1"/>
    <property type="molecule type" value="Genomic_DNA"/>
</dbReference>
<accession>A0A6M0CFK8</accession>
<evidence type="ECO:0000256" key="2">
    <source>
        <dbReference type="ARBA" id="ARBA00023136"/>
    </source>
</evidence>
<sequence length="558" mass="60984">MKKLLLLVFGFCLATIGFAQDLPTNPEPGKCYVRCVTPDVWRNETVTVTTSPAYKKLKVIPAKYETVTESVVTADPSARLVPVAAKMSTEKMSVVTSEASKRLVLVPGTTRTETEEVVVQAASQRLEIVPAVYENQSFEVVVQPASEKVEIVPAKYETQSYEVVVKEASQRIEIIPAEYRNETVTYQKKETGSTLRVVPASLTRDTEVVETRPATAKWEMGDIAPDCASSDPNDCRTWCYKNVPAQFESIPTMVLANNASTNKTEGDCGPGTSNPDCLGTYTKKVLVKPASTRIIDIPAVTKTVKKTVMVTPPTTKVTAIPAVTKTMTRKVMVTPPSTRVIEIPAVTKTVKKTIIVPATTKEQIIPEKTTTMDKIVMSKPPTATEVPISAKSGTIKMTKLVSDAQVIEEDVPAKTTTVTKEILDKKGGLTVWREIECKLVEYSPLPINWNLGSATLTAGAKKIIDERLYPLIVQNEGASVEIASHTDSRGGKTSNQALSERRAQAVVNYLIAKGVNNSRLVANGYGENKLLNRCADGVSCTEREHADNRRTEFRFISQ</sequence>
<dbReference type="InterPro" id="IPR006664">
    <property type="entry name" value="OMP_bac"/>
</dbReference>
<evidence type="ECO:0000256" key="4">
    <source>
        <dbReference type="PROSITE-ProRule" id="PRU00473"/>
    </source>
</evidence>
<dbReference type="PROSITE" id="PS51123">
    <property type="entry name" value="OMPA_2"/>
    <property type="match status" value="1"/>
</dbReference>
<evidence type="ECO:0000256" key="5">
    <source>
        <dbReference type="SAM" id="SignalP"/>
    </source>
</evidence>
<reference evidence="7 8" key="1">
    <citation type="submission" date="2020-01" db="EMBL/GenBank/DDBJ databases">
        <title>Spongiivirga citrea KCTC 32990T.</title>
        <authorList>
            <person name="Wang G."/>
        </authorList>
    </citation>
    <scope>NUCLEOTIDE SEQUENCE [LARGE SCALE GENOMIC DNA]</scope>
    <source>
        <strain evidence="7 8">KCTC 32990</strain>
    </source>
</reference>
<organism evidence="7 8">
    <name type="scientific">Spongiivirga citrea</name>
    <dbReference type="NCBI Taxonomy" id="1481457"/>
    <lineage>
        <taxon>Bacteria</taxon>
        <taxon>Pseudomonadati</taxon>
        <taxon>Bacteroidota</taxon>
        <taxon>Flavobacteriia</taxon>
        <taxon>Flavobacteriales</taxon>
        <taxon>Flavobacteriaceae</taxon>
        <taxon>Spongiivirga</taxon>
    </lineage>
</organism>
<dbReference type="AlphaFoldDB" id="A0A6M0CFK8"/>
<feature type="signal peptide" evidence="5">
    <location>
        <begin position="1"/>
        <end position="19"/>
    </location>
</feature>
<evidence type="ECO:0000313" key="8">
    <source>
        <dbReference type="Proteomes" id="UP000474296"/>
    </source>
</evidence>
<evidence type="ECO:0000256" key="1">
    <source>
        <dbReference type="ARBA" id="ARBA00004442"/>
    </source>
</evidence>
<dbReference type="SUPFAM" id="SSF103088">
    <property type="entry name" value="OmpA-like"/>
    <property type="match status" value="1"/>
</dbReference>
<evidence type="ECO:0000313" key="7">
    <source>
        <dbReference type="EMBL" id="NER16656.1"/>
    </source>
</evidence>
<dbReference type="Pfam" id="PF00691">
    <property type="entry name" value="OmpA"/>
    <property type="match status" value="1"/>
</dbReference>
<comment type="caution">
    <text evidence="7">The sequence shown here is derived from an EMBL/GenBank/DDBJ whole genome shotgun (WGS) entry which is preliminary data.</text>
</comment>
<dbReference type="Proteomes" id="UP000474296">
    <property type="component" value="Unassembled WGS sequence"/>
</dbReference>
<evidence type="ECO:0000256" key="3">
    <source>
        <dbReference type="ARBA" id="ARBA00023237"/>
    </source>
</evidence>
<keyword evidence="3" id="KW-0998">Cell outer membrane</keyword>
<keyword evidence="2 4" id="KW-0472">Membrane</keyword>
<gene>
    <name evidence="7" type="ORF">GWK10_05505</name>
</gene>
<dbReference type="PANTHER" id="PTHR30329">
    <property type="entry name" value="STATOR ELEMENT OF FLAGELLAR MOTOR COMPLEX"/>
    <property type="match status" value="1"/>
</dbReference>
<dbReference type="InterPro" id="IPR006665">
    <property type="entry name" value="OmpA-like"/>
</dbReference>
<protein>
    <submittedName>
        <fullName evidence="7">OmpA family protein</fullName>
    </submittedName>
</protein>
<dbReference type="CDD" id="cd07185">
    <property type="entry name" value="OmpA_C-like"/>
    <property type="match status" value="1"/>
</dbReference>
<keyword evidence="8" id="KW-1185">Reference proteome</keyword>
<dbReference type="RefSeq" id="WP_164030024.1">
    <property type="nucleotide sequence ID" value="NZ_JAABOQ010000002.1"/>
</dbReference>
<dbReference type="Gene3D" id="3.30.1330.60">
    <property type="entry name" value="OmpA-like domain"/>
    <property type="match status" value="1"/>
</dbReference>
<proteinExistence type="predicted"/>
<comment type="subcellular location">
    <subcellularLocation>
        <location evidence="1">Cell outer membrane</location>
    </subcellularLocation>
</comment>
<dbReference type="InterPro" id="IPR050330">
    <property type="entry name" value="Bact_OuterMem_StrucFunc"/>
</dbReference>
<name>A0A6M0CFK8_9FLAO</name>
<dbReference type="InterPro" id="IPR036737">
    <property type="entry name" value="OmpA-like_sf"/>
</dbReference>
<dbReference type="GO" id="GO:0009279">
    <property type="term" value="C:cell outer membrane"/>
    <property type="evidence" value="ECO:0007669"/>
    <property type="project" value="UniProtKB-SubCell"/>
</dbReference>
<keyword evidence="5" id="KW-0732">Signal</keyword>
<feature type="chain" id="PRO_5026991066" evidence="5">
    <location>
        <begin position="20"/>
        <end position="558"/>
    </location>
</feature>
<dbReference type="PRINTS" id="PR01021">
    <property type="entry name" value="OMPADOMAIN"/>
</dbReference>
<feature type="domain" description="OmpA-like" evidence="6">
    <location>
        <begin position="436"/>
        <end position="558"/>
    </location>
</feature>